<evidence type="ECO:0000259" key="2">
    <source>
        <dbReference type="Pfam" id="PF00582"/>
    </source>
</evidence>
<organism evidence="3">
    <name type="scientific">Brevibacterium koreense</name>
    <dbReference type="NCBI Taxonomy" id="3140787"/>
    <lineage>
        <taxon>Bacteria</taxon>
        <taxon>Bacillati</taxon>
        <taxon>Actinomycetota</taxon>
        <taxon>Actinomycetes</taxon>
        <taxon>Micrococcales</taxon>
        <taxon>Brevibacteriaceae</taxon>
        <taxon>Brevibacterium</taxon>
    </lineage>
</organism>
<dbReference type="AlphaFoldDB" id="A0AAU7UMV4"/>
<dbReference type="KEGG" id="bkr:AAFP32_01605"/>
<evidence type="ECO:0000313" key="3">
    <source>
        <dbReference type="EMBL" id="XBV89455.1"/>
    </source>
</evidence>
<dbReference type="InterPro" id="IPR014729">
    <property type="entry name" value="Rossmann-like_a/b/a_fold"/>
</dbReference>
<evidence type="ECO:0000256" key="1">
    <source>
        <dbReference type="ARBA" id="ARBA00008791"/>
    </source>
</evidence>
<comment type="similarity">
    <text evidence="1">Belongs to the universal stress protein A family.</text>
</comment>
<dbReference type="PANTHER" id="PTHR46268:SF6">
    <property type="entry name" value="UNIVERSAL STRESS PROTEIN UP12"/>
    <property type="match status" value="1"/>
</dbReference>
<dbReference type="Gene3D" id="3.40.50.620">
    <property type="entry name" value="HUPs"/>
    <property type="match status" value="2"/>
</dbReference>
<reference evidence="3" key="1">
    <citation type="submission" date="2024-06" db="EMBL/GenBank/DDBJ databases">
        <title>Brevibacterium koreense sp. nov., isolated from jogae-jeotgal, a Korean fermented seafood.</title>
        <authorList>
            <person name="Whon T.W."/>
            <person name="Nam S."/>
            <person name="Kim Y."/>
        </authorList>
    </citation>
    <scope>NUCLEOTIDE SEQUENCE</scope>
    <source>
        <strain evidence="3">CBA3109</strain>
    </source>
</reference>
<dbReference type="InterPro" id="IPR006016">
    <property type="entry name" value="UspA"/>
</dbReference>
<dbReference type="PANTHER" id="PTHR46268">
    <property type="entry name" value="STRESS RESPONSE PROTEIN NHAX"/>
    <property type="match status" value="1"/>
</dbReference>
<name>A0AAU7UMV4_9MICO</name>
<dbReference type="RefSeq" id="WP_350270343.1">
    <property type="nucleotide sequence ID" value="NZ_CP158281.1"/>
</dbReference>
<accession>A0AAU7UMV4</accession>
<proteinExistence type="inferred from homology"/>
<sequence length="320" mass="33310">MELNSDVIVGIDDSAQSGEAAAWALKEMRGSGQRLRLIHVIAPAPLHESGPHGADEAQRNAADHEVVTRLRDRLIELDASHPQGASGTEILTEVIVGDPAEQLCTLDYDTALFVLGHHGAGQINSRRIGTISFGLPGHLLSSVLVHSTRGGSEFDDPAAHPMITDDAGAAGADGADGGRSGSAGVIVGLDTSEYAGIAALDAASFAVDNGVPLRLLVGIDALEDPTARDLAEADLAWLRSEFPRVDAQLEFRSGDPADLLIRASAHADLVVIGKRGIGAFASMTSQLGRTSSAVLSAALSSVLLVTYRSDPRLANRGQVR</sequence>
<gene>
    <name evidence="3" type="ORF">AAFP32_01605</name>
</gene>
<feature type="domain" description="UspA" evidence="2">
    <location>
        <begin position="185"/>
        <end position="305"/>
    </location>
</feature>
<dbReference type="EMBL" id="CP158281">
    <property type="protein sequence ID" value="XBV89455.1"/>
    <property type="molecule type" value="Genomic_DNA"/>
</dbReference>
<protein>
    <submittedName>
        <fullName evidence="3">Universal stress protein</fullName>
    </submittedName>
</protein>
<dbReference type="Pfam" id="PF00582">
    <property type="entry name" value="Usp"/>
    <property type="match status" value="2"/>
</dbReference>
<dbReference type="SUPFAM" id="SSF52402">
    <property type="entry name" value="Adenine nucleotide alpha hydrolases-like"/>
    <property type="match status" value="2"/>
</dbReference>
<feature type="domain" description="UspA" evidence="2">
    <location>
        <begin position="7"/>
        <end position="132"/>
    </location>
</feature>